<evidence type="ECO:0000313" key="1">
    <source>
        <dbReference type="EMBL" id="XDI37407.1"/>
    </source>
</evidence>
<dbReference type="RefSeq" id="WP_368504758.1">
    <property type="nucleotide sequence ID" value="NZ_CP162551.1"/>
</dbReference>
<name>A0AB39BV23_9BACI</name>
<proteinExistence type="predicted"/>
<gene>
    <name evidence="1" type="ORF">AB3N04_03565</name>
</gene>
<dbReference type="Pfam" id="PF16258">
    <property type="entry name" value="DUF4912"/>
    <property type="match status" value="1"/>
</dbReference>
<dbReference type="InterPro" id="IPR032585">
    <property type="entry name" value="DUF4912"/>
</dbReference>
<organism evidence="1">
    <name type="scientific">Alkalihalophilus sp. As8PL</name>
    <dbReference type="NCBI Taxonomy" id="3237103"/>
    <lineage>
        <taxon>Bacteria</taxon>
        <taxon>Bacillati</taxon>
        <taxon>Bacillota</taxon>
        <taxon>Bacilli</taxon>
        <taxon>Bacillales</taxon>
        <taxon>Bacillaceae</taxon>
        <taxon>Alkalihalophilus</taxon>
    </lineage>
</organism>
<sequence>MIQDILALREKGFSFRKIAKELGTTVGKVQYRFQKHQEEAGGEKAVEPPKAVQPPIVSVEEIKPLAASYDRDEVMLLPRGPSSLYAFWETREVTRRIIEHQFRTPWHELTKVLRLYDVTAILFNGHNAHRFVEMEIPEMTNNWYFHGLEENRTFIVDLGVKTSEHHFFSVIRSNPIDTPRIKESMKGHYQEAVQKWQGGLASEPEWLEHFSTYSYYESTK</sequence>
<accession>A0AB39BV23</accession>
<dbReference type="Gene3D" id="1.10.10.60">
    <property type="entry name" value="Homeodomain-like"/>
    <property type="match status" value="1"/>
</dbReference>
<dbReference type="AlphaFoldDB" id="A0AB39BV23"/>
<dbReference type="EMBL" id="CP162551">
    <property type="protein sequence ID" value="XDI37407.1"/>
    <property type="molecule type" value="Genomic_DNA"/>
</dbReference>
<protein>
    <submittedName>
        <fullName evidence="1">DUF4912 domain-containing protein</fullName>
    </submittedName>
</protein>
<reference evidence="1" key="1">
    <citation type="submission" date="2024-07" db="EMBL/GenBank/DDBJ databases">
        <title>Identification and characteristics of an arsenic-resistant bacterial isolate, which belongs to a novel species.</title>
        <authorList>
            <person name="Juszczyk A."/>
            <person name="Kowalczyk A."/>
            <person name="Was K."/>
            <person name="Kosowicz W."/>
            <person name="Budzyn A."/>
            <person name="Latowski D."/>
        </authorList>
    </citation>
    <scope>NUCLEOTIDE SEQUENCE</scope>
    <source>
        <strain evidence="1">As8PL</strain>
    </source>
</reference>